<sequence length="177" mass="17621">MAQARPLAGLAAALCVPLLLGGCVGSPGESPFEFYRQITGKALEGRTMPPGLDQATPNLSTVPQRPSRGPASARAELSAMLAANRAASVAPVMPGAPVPDRPATEGMAVVPAAPPSPARLSAAPRIGTGPATLLLPGTEAPRIEEAAPEGPPPGLTAPAAPDLATPPSFPSIAPRGR</sequence>
<accession>A0ABV6IXQ2</accession>
<feature type="region of interest" description="Disordered" evidence="1">
    <location>
        <begin position="46"/>
        <end position="74"/>
    </location>
</feature>
<dbReference type="PROSITE" id="PS51257">
    <property type="entry name" value="PROKAR_LIPOPROTEIN"/>
    <property type="match status" value="1"/>
</dbReference>
<dbReference type="Proteomes" id="UP001589789">
    <property type="component" value="Unassembled WGS sequence"/>
</dbReference>
<reference evidence="2 3" key="1">
    <citation type="submission" date="2024-09" db="EMBL/GenBank/DDBJ databases">
        <authorList>
            <person name="Sun Q."/>
            <person name="Mori K."/>
        </authorList>
    </citation>
    <scope>NUCLEOTIDE SEQUENCE [LARGE SCALE GENOMIC DNA]</scope>
    <source>
        <strain evidence="2 3">CCM 7468</strain>
    </source>
</reference>
<keyword evidence="3" id="KW-1185">Reference proteome</keyword>
<dbReference type="RefSeq" id="WP_377052991.1">
    <property type="nucleotide sequence ID" value="NZ_JBHLVZ010000064.1"/>
</dbReference>
<protein>
    <submittedName>
        <fullName evidence="2">Uncharacterized protein</fullName>
    </submittedName>
</protein>
<comment type="caution">
    <text evidence="2">The sequence shown here is derived from an EMBL/GenBank/DDBJ whole genome shotgun (WGS) entry which is preliminary data.</text>
</comment>
<organism evidence="2 3">
    <name type="scientific">Muricoccus vinaceus</name>
    <dbReference type="NCBI Taxonomy" id="424704"/>
    <lineage>
        <taxon>Bacteria</taxon>
        <taxon>Pseudomonadati</taxon>
        <taxon>Pseudomonadota</taxon>
        <taxon>Alphaproteobacteria</taxon>
        <taxon>Acetobacterales</taxon>
        <taxon>Roseomonadaceae</taxon>
        <taxon>Muricoccus</taxon>
    </lineage>
</organism>
<feature type="region of interest" description="Disordered" evidence="1">
    <location>
        <begin position="120"/>
        <end position="177"/>
    </location>
</feature>
<dbReference type="EMBL" id="JBHLVZ010000064">
    <property type="protein sequence ID" value="MFC0387490.1"/>
    <property type="molecule type" value="Genomic_DNA"/>
</dbReference>
<feature type="compositionally biased region" description="Low complexity" evidence="1">
    <location>
        <begin position="156"/>
        <end position="166"/>
    </location>
</feature>
<feature type="compositionally biased region" description="Polar residues" evidence="1">
    <location>
        <begin position="55"/>
        <end position="64"/>
    </location>
</feature>
<evidence type="ECO:0000313" key="3">
    <source>
        <dbReference type="Proteomes" id="UP001589789"/>
    </source>
</evidence>
<proteinExistence type="predicted"/>
<evidence type="ECO:0000313" key="2">
    <source>
        <dbReference type="EMBL" id="MFC0387490.1"/>
    </source>
</evidence>
<name>A0ABV6IXQ2_9PROT</name>
<evidence type="ECO:0000256" key="1">
    <source>
        <dbReference type="SAM" id="MobiDB-lite"/>
    </source>
</evidence>
<gene>
    <name evidence="2" type="ORF">ACFFIC_18345</name>
</gene>